<organism evidence="1 2">
    <name type="scientific">Trichogramma brassicae</name>
    <dbReference type="NCBI Taxonomy" id="86971"/>
    <lineage>
        <taxon>Eukaryota</taxon>
        <taxon>Metazoa</taxon>
        <taxon>Ecdysozoa</taxon>
        <taxon>Arthropoda</taxon>
        <taxon>Hexapoda</taxon>
        <taxon>Insecta</taxon>
        <taxon>Pterygota</taxon>
        <taxon>Neoptera</taxon>
        <taxon>Endopterygota</taxon>
        <taxon>Hymenoptera</taxon>
        <taxon>Apocrita</taxon>
        <taxon>Proctotrupomorpha</taxon>
        <taxon>Chalcidoidea</taxon>
        <taxon>Trichogrammatidae</taxon>
        <taxon>Trichogramma</taxon>
    </lineage>
</organism>
<dbReference type="EMBL" id="CADCXV010000761">
    <property type="protein sequence ID" value="CAB0034908.1"/>
    <property type="molecule type" value="Genomic_DNA"/>
</dbReference>
<dbReference type="Proteomes" id="UP000479190">
    <property type="component" value="Unassembled WGS sequence"/>
</dbReference>
<sequence>MNQPVNNNITINMLGSSVQGVVENVIEEFSEPEDLMEGIRDVDDGSIADEESLDKRRTINEIVHELKLEVEPCAAAAELAAAVAAASAGNDDQSILPHVNVQTLEYVTQANNGDTSNDRDPLGAVVRTDGLLVDFQLF</sequence>
<evidence type="ECO:0000313" key="2">
    <source>
        <dbReference type="Proteomes" id="UP000479190"/>
    </source>
</evidence>
<evidence type="ECO:0000313" key="1">
    <source>
        <dbReference type="EMBL" id="CAB0034908.1"/>
    </source>
</evidence>
<reference evidence="1 2" key="1">
    <citation type="submission" date="2020-02" db="EMBL/GenBank/DDBJ databases">
        <authorList>
            <person name="Ferguson B K."/>
        </authorList>
    </citation>
    <scope>NUCLEOTIDE SEQUENCE [LARGE SCALE GENOMIC DNA]</scope>
</reference>
<dbReference type="OrthoDB" id="6077919at2759"/>
<protein>
    <submittedName>
        <fullName evidence="1">Uncharacterized protein</fullName>
    </submittedName>
</protein>
<proteinExistence type="predicted"/>
<keyword evidence="2" id="KW-1185">Reference proteome</keyword>
<name>A0A6H5ID97_9HYME</name>
<dbReference type="AlphaFoldDB" id="A0A6H5ID97"/>
<accession>A0A6H5ID97</accession>
<gene>
    <name evidence="1" type="ORF">TBRA_LOCUS6806</name>
</gene>